<proteinExistence type="predicted"/>
<reference evidence="3" key="1">
    <citation type="submission" date="2013-05" db="EMBL/GenBank/DDBJ databases">
        <authorList>
            <person name="Yim A.K.Y."/>
            <person name="Chan T.F."/>
            <person name="Ji K.M."/>
            <person name="Liu X.Y."/>
            <person name="Zhou J.W."/>
            <person name="Li R.Q."/>
            <person name="Yang K.Y."/>
            <person name="Li J."/>
            <person name="Li M."/>
            <person name="Law P.T.W."/>
            <person name="Wu Y.L."/>
            <person name="Cai Z.L."/>
            <person name="Qin H."/>
            <person name="Bao Y."/>
            <person name="Leung R.K.K."/>
            <person name="Ng P.K.S."/>
            <person name="Zou J."/>
            <person name="Zhong X.J."/>
            <person name="Ran P.X."/>
            <person name="Zhong N.S."/>
            <person name="Liu Z.G."/>
            <person name="Tsui S.K.W."/>
        </authorList>
    </citation>
    <scope>NUCLEOTIDE SEQUENCE</scope>
    <source>
        <strain evidence="3">Derf</strain>
        <tissue evidence="3">Whole organism</tissue>
    </source>
</reference>
<dbReference type="AlphaFoldDB" id="A0A922L218"/>
<feature type="region of interest" description="Disordered" evidence="1">
    <location>
        <begin position="228"/>
        <end position="248"/>
    </location>
</feature>
<organism evidence="3 4">
    <name type="scientific">Dermatophagoides farinae</name>
    <name type="common">American house dust mite</name>
    <dbReference type="NCBI Taxonomy" id="6954"/>
    <lineage>
        <taxon>Eukaryota</taxon>
        <taxon>Metazoa</taxon>
        <taxon>Ecdysozoa</taxon>
        <taxon>Arthropoda</taxon>
        <taxon>Chelicerata</taxon>
        <taxon>Arachnida</taxon>
        <taxon>Acari</taxon>
        <taxon>Acariformes</taxon>
        <taxon>Sarcoptiformes</taxon>
        <taxon>Astigmata</taxon>
        <taxon>Psoroptidia</taxon>
        <taxon>Analgoidea</taxon>
        <taxon>Pyroglyphidae</taxon>
        <taxon>Dermatophagoidinae</taxon>
        <taxon>Dermatophagoides</taxon>
    </lineage>
</organism>
<dbReference type="InterPro" id="IPR029526">
    <property type="entry name" value="PGBD"/>
</dbReference>
<evidence type="ECO:0000259" key="2">
    <source>
        <dbReference type="Pfam" id="PF13843"/>
    </source>
</evidence>
<evidence type="ECO:0000313" key="3">
    <source>
        <dbReference type="EMBL" id="KAH9507157.1"/>
    </source>
</evidence>
<dbReference type="EMBL" id="ASGP02000005">
    <property type="protein sequence ID" value="KAH9507157.1"/>
    <property type="molecule type" value="Genomic_DNA"/>
</dbReference>
<feature type="compositionally biased region" description="Acidic residues" evidence="1">
    <location>
        <begin position="205"/>
        <end position="216"/>
    </location>
</feature>
<keyword evidence="4" id="KW-1185">Reference proteome</keyword>
<reference evidence="3" key="2">
    <citation type="journal article" date="2022" name="Res Sq">
        <title>Comparative Genomics Reveals Insights into the Divergent Evolution of Astigmatic Mites and Household Pest Adaptations.</title>
        <authorList>
            <person name="Xiong Q."/>
            <person name="Wan A.T.-Y."/>
            <person name="Liu X.-Y."/>
            <person name="Fung C.S.-H."/>
            <person name="Xiao X."/>
            <person name="Malainual N."/>
            <person name="Hou J."/>
            <person name="Wang L."/>
            <person name="Wang M."/>
            <person name="Yang K."/>
            <person name="Cui Y."/>
            <person name="Leung E."/>
            <person name="Nong W."/>
            <person name="Shin S.-K."/>
            <person name="Au S."/>
            <person name="Jeong K.Y."/>
            <person name="Chew F.T."/>
            <person name="Hui J."/>
            <person name="Leung T.F."/>
            <person name="Tungtrongchitr A."/>
            <person name="Zhong N."/>
            <person name="Liu Z."/>
            <person name="Tsui S."/>
        </authorList>
    </citation>
    <scope>NUCLEOTIDE SEQUENCE</scope>
    <source>
        <strain evidence="3">Derf</strain>
        <tissue evidence="3">Whole organism</tissue>
    </source>
</reference>
<feature type="domain" description="PiggyBac transposable element-derived protein" evidence="2">
    <location>
        <begin position="902"/>
        <end position="1081"/>
    </location>
</feature>
<protein>
    <recommendedName>
        <fullName evidence="2">PiggyBac transposable element-derived protein domain-containing protein</fullName>
    </recommendedName>
</protein>
<dbReference type="Pfam" id="PF13843">
    <property type="entry name" value="DDE_Tnp_1_7"/>
    <property type="match status" value="1"/>
</dbReference>
<dbReference type="PANTHER" id="PTHR46599">
    <property type="entry name" value="PIGGYBAC TRANSPOSABLE ELEMENT-DERIVED PROTEIN 4"/>
    <property type="match status" value="1"/>
</dbReference>
<accession>A0A922L218</accession>
<dbReference type="Proteomes" id="UP000790347">
    <property type="component" value="Unassembled WGS sequence"/>
</dbReference>
<gene>
    <name evidence="3" type="ORF">DERF_011855</name>
</gene>
<sequence>MNNNRNNKIVGQMIKSIIGKINQQTADFITLVHCVEAMTKLRDISLAEKWLNFTVCEDNWRLLLGHMESQLPNAGELSARLAESLEFAKAIESRISLIKKNRPFLKTHSLVLSMNRLKSKASNLEECLVHRKKFKSFHTMVEHIRAFHPEAYEGSLDENMPGPSRMEEVPIVVVADDDDVIAVPPTVVDWPSAIDDNESRGQSNDQEDDDERDDDDRSVILIVVDEDDDDDDVGVHGNDDDDDENQCCSSESSLFFDSVEKLRIININHYDRFQTFARKIVERRVKGTKIDDLYEITMASADNPDEEDFNKLRIQFAKSMYLQRKFIRMGHGYIPPRELTAECFEDKSLHKFYYSPIEELIKTHLLSEEILSNILNERPEDASPYILDCNMLNTLRLVLYGDDFGFTGPLGTGRNTQKIFSLYLDTDNSTKYRSKSEDFPAVLLANRKTIKATSIQQILSPLVSDLKRLEDRGLFVLERGITIKVRLAYVIGDNLGVSELLGFKQNFSTHFVCRFCGATYQENQDLPVISRPLNINTIEYSEARLSPGRYGIMRSSEFFKLNCNLFKLAPPDLFHDIQEGILTDVTQSILIGMKKFEFFCRLVELFPALMNDQDEASRAYRNFRYMIFSMYSASKMEDPERVRTTIFEVQHFCWNKKIRTAKSHFISHYLDLWLYYGQLFKYSTARFERQHASLKQHYKQSKNFRNVAKALAQLHQESLFIKKFWTSVQELPFESPNLAKTLHPFSLGHNIVRAVMGDGRSFIKATSFYTQQGAIFVSGQIYEVESQTDEFIFMTKSGKSFIIYNLGTILTMAKRSNKNVSHDISSSEDEFQVDVYSDQLEKLNISGNDSSDSDIIQPAKQRRNYTTKKLLKVIAMKIMMKKTHRVHHATTGPQIPRDVKEPMDYFRLYFTDELVENIIKETNKYAMEKIKKNELFSKSLWHMWRDVTKEEFFAFIAVVLNMGLIQVPNIQEYWSTDANSRISFFPDTFTRDRFMQIFWMLHLTKPCQSNSSIKTRIQKASNYLEYLDCKFRQHFIPDKAISVDESVVKFKGRISFITYNPNKPTKWGMRIYSLADSKTGYHMYTDRYYTSIFLAEELLKMNL</sequence>
<evidence type="ECO:0000313" key="4">
    <source>
        <dbReference type="Proteomes" id="UP000790347"/>
    </source>
</evidence>
<feature type="region of interest" description="Disordered" evidence="1">
    <location>
        <begin position="190"/>
        <end position="216"/>
    </location>
</feature>
<comment type="caution">
    <text evidence="3">The sequence shown here is derived from an EMBL/GenBank/DDBJ whole genome shotgun (WGS) entry which is preliminary data.</text>
</comment>
<name>A0A922L218_DERFA</name>
<dbReference type="PANTHER" id="PTHR46599:SF3">
    <property type="entry name" value="PIGGYBAC TRANSPOSABLE ELEMENT-DERIVED PROTEIN 4"/>
    <property type="match status" value="1"/>
</dbReference>
<evidence type="ECO:0000256" key="1">
    <source>
        <dbReference type="SAM" id="MobiDB-lite"/>
    </source>
</evidence>